<dbReference type="AlphaFoldDB" id="A0A6S6RSD7"/>
<evidence type="ECO:0000256" key="1">
    <source>
        <dbReference type="SAM" id="Phobius"/>
    </source>
</evidence>
<name>A0A6S6RSD7_9BACT</name>
<proteinExistence type="predicted"/>
<sequence>MNKYDSFEEEGLSVALKTLIILFVLIYPLFVSMYTMLPPLIGLVGYILIINIEKESTYAFAPLFYLLNLDLNLSLPLLLSTFMIMVIYFFIYTPLKRLVRCKVCLLFAIIIIIDSLYYISLFLYDFMFNTTTVLADMLLVYYIVIDILIGVLL</sequence>
<keyword evidence="1" id="KW-1133">Transmembrane helix</keyword>
<keyword evidence="1" id="KW-0812">Transmembrane</keyword>
<feature type="transmembrane region" description="Helical" evidence="1">
    <location>
        <begin position="73"/>
        <end position="91"/>
    </location>
</feature>
<accession>A0A6S6RSD7</accession>
<gene>
    <name evidence="2" type="ORF">HELGO_WM28833</name>
</gene>
<dbReference type="EMBL" id="CACVAR010000023">
    <property type="protein sequence ID" value="CAA6798985.1"/>
    <property type="molecule type" value="Genomic_DNA"/>
</dbReference>
<reference evidence="2" key="1">
    <citation type="submission" date="2020-01" db="EMBL/GenBank/DDBJ databases">
        <authorList>
            <person name="Meier V. D."/>
            <person name="Meier V D."/>
        </authorList>
    </citation>
    <scope>NUCLEOTIDE SEQUENCE</scope>
    <source>
        <strain evidence="2">HLG_WM_MAG_03</strain>
    </source>
</reference>
<keyword evidence="1" id="KW-0472">Membrane</keyword>
<feature type="transmembrane region" description="Helical" evidence="1">
    <location>
        <begin position="12"/>
        <end position="30"/>
    </location>
</feature>
<feature type="transmembrane region" description="Helical" evidence="1">
    <location>
        <begin position="130"/>
        <end position="152"/>
    </location>
</feature>
<protein>
    <submittedName>
        <fullName evidence="2">Uncharacterized protein</fullName>
    </submittedName>
</protein>
<feature type="transmembrane region" description="Helical" evidence="1">
    <location>
        <begin position="103"/>
        <end position="124"/>
    </location>
</feature>
<organism evidence="2">
    <name type="scientific">uncultured Sulfurovum sp</name>
    <dbReference type="NCBI Taxonomy" id="269237"/>
    <lineage>
        <taxon>Bacteria</taxon>
        <taxon>Pseudomonadati</taxon>
        <taxon>Campylobacterota</taxon>
        <taxon>Epsilonproteobacteria</taxon>
        <taxon>Campylobacterales</taxon>
        <taxon>Sulfurovaceae</taxon>
        <taxon>Sulfurovum</taxon>
        <taxon>environmental samples</taxon>
    </lineage>
</organism>
<evidence type="ECO:0000313" key="2">
    <source>
        <dbReference type="EMBL" id="CAA6798985.1"/>
    </source>
</evidence>